<dbReference type="InterPro" id="IPR033452">
    <property type="entry name" value="GH30_C"/>
</dbReference>
<dbReference type="Gene3D" id="3.20.20.80">
    <property type="entry name" value="Glycosidases"/>
    <property type="match status" value="1"/>
</dbReference>
<dbReference type="GO" id="GO:0016020">
    <property type="term" value="C:membrane"/>
    <property type="evidence" value="ECO:0007669"/>
    <property type="project" value="GOC"/>
</dbReference>
<feature type="chain" id="PRO_5038129263" evidence="5">
    <location>
        <begin position="23"/>
        <end position="466"/>
    </location>
</feature>
<keyword evidence="9" id="KW-1185">Reference proteome</keyword>
<comment type="similarity">
    <text evidence="1 4">Belongs to the glycosyl hydrolase 30 family.</text>
</comment>
<feature type="domain" description="Glycosyl hydrolase family 30 TIM-barrel" evidence="6">
    <location>
        <begin position="66"/>
        <end position="398"/>
    </location>
</feature>
<evidence type="ECO:0000259" key="6">
    <source>
        <dbReference type="Pfam" id="PF02055"/>
    </source>
</evidence>
<dbReference type="RefSeq" id="WP_210803751.1">
    <property type="nucleotide sequence ID" value="NZ_JAGQDE010000022.1"/>
</dbReference>
<dbReference type="GO" id="GO:0004348">
    <property type="term" value="F:glucosylceramidase activity"/>
    <property type="evidence" value="ECO:0007669"/>
    <property type="project" value="InterPro"/>
</dbReference>
<dbReference type="PANTHER" id="PTHR11069">
    <property type="entry name" value="GLUCOSYLCERAMIDASE"/>
    <property type="match status" value="1"/>
</dbReference>
<evidence type="ECO:0000256" key="3">
    <source>
        <dbReference type="ARBA" id="ARBA00022801"/>
    </source>
</evidence>
<keyword evidence="2 5" id="KW-0732">Signal</keyword>
<dbReference type="Pfam" id="PF17189">
    <property type="entry name" value="Glyco_hydro_30C"/>
    <property type="match status" value="1"/>
</dbReference>
<organism evidence="8 9">
    <name type="scientific">Ideonella aquatica</name>
    <dbReference type="NCBI Taxonomy" id="2824119"/>
    <lineage>
        <taxon>Bacteria</taxon>
        <taxon>Pseudomonadati</taxon>
        <taxon>Pseudomonadota</taxon>
        <taxon>Betaproteobacteria</taxon>
        <taxon>Burkholderiales</taxon>
        <taxon>Sphaerotilaceae</taxon>
        <taxon>Ideonella</taxon>
    </lineage>
</organism>
<keyword evidence="4" id="KW-0326">Glycosidase</keyword>
<dbReference type="InterPro" id="IPR001139">
    <property type="entry name" value="Glyco_hydro_30"/>
</dbReference>
<gene>
    <name evidence="8" type="ORF">KAK06_19135</name>
</gene>
<evidence type="ECO:0000313" key="9">
    <source>
        <dbReference type="Proteomes" id="UP000678374"/>
    </source>
</evidence>
<dbReference type="SUPFAM" id="SSF51445">
    <property type="entry name" value="(Trans)glycosidases"/>
    <property type="match status" value="1"/>
</dbReference>
<dbReference type="Pfam" id="PF02055">
    <property type="entry name" value="Glyco_hydro_30"/>
    <property type="match status" value="1"/>
</dbReference>
<dbReference type="InterPro" id="IPR013780">
    <property type="entry name" value="Glyco_hydro_b"/>
</dbReference>
<protein>
    <submittedName>
        <fullName evidence="8">Glycosyl hydrolase</fullName>
    </submittedName>
</protein>
<evidence type="ECO:0000256" key="1">
    <source>
        <dbReference type="ARBA" id="ARBA00005382"/>
    </source>
</evidence>
<dbReference type="Gene3D" id="2.60.40.1180">
    <property type="entry name" value="Golgi alpha-mannosidase II"/>
    <property type="match status" value="1"/>
</dbReference>
<feature type="signal peptide" evidence="5">
    <location>
        <begin position="1"/>
        <end position="22"/>
    </location>
</feature>
<dbReference type="InterPro" id="IPR033453">
    <property type="entry name" value="Glyco_hydro_30_TIM-barrel"/>
</dbReference>
<accession>A0A941BLL3</accession>
<keyword evidence="3 4" id="KW-0378">Hydrolase</keyword>
<evidence type="ECO:0000256" key="2">
    <source>
        <dbReference type="ARBA" id="ARBA00022729"/>
    </source>
</evidence>
<proteinExistence type="inferred from homology"/>
<dbReference type="InterPro" id="IPR017853">
    <property type="entry name" value="GH"/>
</dbReference>
<feature type="domain" description="Glycosyl hydrolase family 30 beta sandwich" evidence="7">
    <location>
        <begin position="402"/>
        <end position="463"/>
    </location>
</feature>
<dbReference type="EMBL" id="JAGQDE010000022">
    <property type="protein sequence ID" value="MBQ0961078.1"/>
    <property type="molecule type" value="Genomic_DNA"/>
</dbReference>
<evidence type="ECO:0000256" key="4">
    <source>
        <dbReference type="RuleBase" id="RU361188"/>
    </source>
</evidence>
<dbReference type="GO" id="GO:0006680">
    <property type="term" value="P:glucosylceramide catabolic process"/>
    <property type="evidence" value="ECO:0007669"/>
    <property type="project" value="TreeGrafter"/>
</dbReference>
<reference evidence="8" key="1">
    <citation type="submission" date="2021-04" db="EMBL/GenBank/DDBJ databases">
        <title>The genome sequence of Ideonella sp. 4Y11.</title>
        <authorList>
            <person name="Liu Y."/>
        </authorList>
    </citation>
    <scope>NUCLEOTIDE SEQUENCE</scope>
    <source>
        <strain evidence="8">4Y11</strain>
    </source>
</reference>
<dbReference type="PANTHER" id="PTHR11069:SF23">
    <property type="entry name" value="LYSOSOMAL ACID GLUCOSYLCERAMIDASE"/>
    <property type="match status" value="1"/>
</dbReference>
<dbReference type="AlphaFoldDB" id="A0A941BLL3"/>
<dbReference type="Proteomes" id="UP000678374">
    <property type="component" value="Unassembled WGS sequence"/>
</dbReference>
<name>A0A941BLL3_9BURK</name>
<evidence type="ECO:0000313" key="8">
    <source>
        <dbReference type="EMBL" id="MBQ0961078.1"/>
    </source>
</evidence>
<evidence type="ECO:0000259" key="7">
    <source>
        <dbReference type="Pfam" id="PF17189"/>
    </source>
</evidence>
<comment type="caution">
    <text evidence="8">The sequence shown here is derived from an EMBL/GenBank/DDBJ whole genome shotgun (WGS) entry which is preliminary data.</text>
</comment>
<sequence length="466" mass="51160">MKRLSMLALLGTALALGSPAQAAPQAWVTSGDGLQLMQPQPALRAAPSARAQLIEIDPAQRFQTMSGLGASLTDASAQLLMRLPPARRDALLRELFGRQGAALGFSLTRLTIGASDFSTRHYSFNDRPPGQTDEALTHFSLAPQRADVIPVVRQALAINPQLQVMASPWSAPGWMKTNDALIQGALRRDRHAVFARYLLRYVDEMAREGVPIFALTVQNEPHFEPGDYPGMRIEPKDRAALVGQHLGPLLAGRQPPVQIIEWDHNWDQPRAPLEMLSDPQARRHVSGVGWHCYAGDAGAQSVVRDAHPDKDVWFTECSGGRWKPHWPETLPWMMRNVVIGSIRHWARGVLMWNLALDNDGGPHLGGCPDCRGVVSIDPASGAVTRNLEYYALGHVSRWVRPGAVRIGSSSGSDGIDTVAFHHADDGSVVLALCNSAPEERWLTLRLRGRDATLRLPRESVATVVWR</sequence>
<evidence type="ECO:0000256" key="5">
    <source>
        <dbReference type="SAM" id="SignalP"/>
    </source>
</evidence>